<dbReference type="AlphaFoldDB" id="A0A068NY89"/>
<dbReference type="KEGG" id="fgi:OP10G_4562"/>
<dbReference type="STRING" id="661478.OP10G_4562"/>
<feature type="compositionally biased region" description="Polar residues" evidence="1">
    <location>
        <begin position="49"/>
        <end position="59"/>
    </location>
</feature>
<proteinExistence type="predicted"/>
<feature type="region of interest" description="Disordered" evidence="1">
    <location>
        <begin position="32"/>
        <end position="59"/>
    </location>
</feature>
<dbReference type="EMBL" id="CP007139">
    <property type="protein sequence ID" value="AIE87930.1"/>
    <property type="molecule type" value="Genomic_DNA"/>
</dbReference>
<name>A0A068NY89_FIMGI</name>
<evidence type="ECO:0000313" key="2">
    <source>
        <dbReference type="EMBL" id="AIE87930.1"/>
    </source>
</evidence>
<evidence type="ECO:0000256" key="1">
    <source>
        <dbReference type="SAM" id="MobiDB-lite"/>
    </source>
</evidence>
<dbReference type="Proteomes" id="UP000027982">
    <property type="component" value="Chromosome"/>
</dbReference>
<dbReference type="HOGENOM" id="CLU_2953715_0_0_0"/>
<keyword evidence="3" id="KW-1185">Reference proteome</keyword>
<protein>
    <submittedName>
        <fullName evidence="2">Uncharacterized protein</fullName>
    </submittedName>
</protein>
<sequence>MATFAVQSCFNRLSSIFAFLARNPFYGVSRQERKEDATGEKLVGFGRSAQATSDPNCST</sequence>
<accession>A0A068NY89</accession>
<gene>
    <name evidence="2" type="ORF">OP10G_4562</name>
</gene>
<reference evidence="2 3" key="1">
    <citation type="journal article" date="2014" name="PLoS ONE">
        <title>The first complete genome sequence of the class fimbriimonadia in the phylum armatimonadetes.</title>
        <authorList>
            <person name="Hu Z.Y."/>
            <person name="Wang Y.Z."/>
            <person name="Im W.T."/>
            <person name="Wang S.Y."/>
            <person name="Zhao G.P."/>
            <person name="Zheng H.J."/>
            <person name="Quan Z.X."/>
        </authorList>
    </citation>
    <scope>NUCLEOTIDE SEQUENCE [LARGE SCALE GENOMIC DNA]</scope>
    <source>
        <strain evidence="2">Gsoil 348</strain>
    </source>
</reference>
<evidence type="ECO:0000313" key="3">
    <source>
        <dbReference type="Proteomes" id="UP000027982"/>
    </source>
</evidence>
<organism evidence="2 3">
    <name type="scientific">Fimbriimonas ginsengisoli Gsoil 348</name>
    <dbReference type="NCBI Taxonomy" id="661478"/>
    <lineage>
        <taxon>Bacteria</taxon>
        <taxon>Bacillati</taxon>
        <taxon>Armatimonadota</taxon>
        <taxon>Fimbriimonadia</taxon>
        <taxon>Fimbriimonadales</taxon>
        <taxon>Fimbriimonadaceae</taxon>
        <taxon>Fimbriimonas</taxon>
    </lineage>
</organism>